<proteinExistence type="predicted"/>
<accession>A0A2P2P9U2</accession>
<sequence>MWASRGLDGIGEAFHVQSQQATKIELPIRGGRRKAQNQRKC</sequence>
<dbReference type="EMBL" id="GGEC01071056">
    <property type="protein sequence ID" value="MBX51540.1"/>
    <property type="molecule type" value="Transcribed_RNA"/>
</dbReference>
<evidence type="ECO:0000313" key="1">
    <source>
        <dbReference type="EMBL" id="MBX51540.1"/>
    </source>
</evidence>
<reference evidence="1" key="1">
    <citation type="submission" date="2018-02" db="EMBL/GenBank/DDBJ databases">
        <title>Rhizophora mucronata_Transcriptome.</title>
        <authorList>
            <person name="Meera S.P."/>
            <person name="Sreeshan A."/>
            <person name="Augustine A."/>
        </authorList>
    </citation>
    <scope>NUCLEOTIDE SEQUENCE</scope>
    <source>
        <tissue evidence="1">Leaf</tissue>
    </source>
</reference>
<name>A0A2P2P9U2_RHIMU</name>
<dbReference type="AlphaFoldDB" id="A0A2P2P9U2"/>
<organism evidence="1">
    <name type="scientific">Rhizophora mucronata</name>
    <name type="common">Asiatic mangrove</name>
    <dbReference type="NCBI Taxonomy" id="61149"/>
    <lineage>
        <taxon>Eukaryota</taxon>
        <taxon>Viridiplantae</taxon>
        <taxon>Streptophyta</taxon>
        <taxon>Embryophyta</taxon>
        <taxon>Tracheophyta</taxon>
        <taxon>Spermatophyta</taxon>
        <taxon>Magnoliopsida</taxon>
        <taxon>eudicotyledons</taxon>
        <taxon>Gunneridae</taxon>
        <taxon>Pentapetalae</taxon>
        <taxon>rosids</taxon>
        <taxon>fabids</taxon>
        <taxon>Malpighiales</taxon>
        <taxon>Rhizophoraceae</taxon>
        <taxon>Rhizophora</taxon>
    </lineage>
</organism>
<protein>
    <submittedName>
        <fullName evidence="1">Uncharacterized protein</fullName>
    </submittedName>
</protein>